<protein>
    <submittedName>
        <fullName evidence="1">Uncharacterized protein</fullName>
    </submittedName>
</protein>
<keyword evidence="2" id="KW-1185">Reference proteome</keyword>
<dbReference type="Proteomes" id="UP000603200">
    <property type="component" value="Unassembled WGS sequence"/>
</dbReference>
<name>A0ABQ3ZZR4_9ACTN</name>
<sequence>MMEAARRDLDLEKLFLLAGSAAVEAAEKTGDRHRAEHYRELRDAERRRIDS</sequence>
<organism evidence="1 2">
    <name type="scientific">Winogradskya humida</name>
    <dbReference type="NCBI Taxonomy" id="113566"/>
    <lineage>
        <taxon>Bacteria</taxon>
        <taxon>Bacillati</taxon>
        <taxon>Actinomycetota</taxon>
        <taxon>Actinomycetes</taxon>
        <taxon>Micromonosporales</taxon>
        <taxon>Micromonosporaceae</taxon>
        <taxon>Winogradskya</taxon>
    </lineage>
</organism>
<dbReference type="RefSeq" id="WP_203841144.1">
    <property type="nucleotide sequence ID" value="NZ_BAAATV010000012.1"/>
</dbReference>
<evidence type="ECO:0000313" key="1">
    <source>
        <dbReference type="EMBL" id="GIE24110.1"/>
    </source>
</evidence>
<accession>A0ABQ3ZZR4</accession>
<reference evidence="1 2" key="1">
    <citation type="submission" date="2021-01" db="EMBL/GenBank/DDBJ databases">
        <title>Whole genome shotgun sequence of Actinoplanes humidus NBRC 14915.</title>
        <authorList>
            <person name="Komaki H."/>
            <person name="Tamura T."/>
        </authorList>
    </citation>
    <scope>NUCLEOTIDE SEQUENCE [LARGE SCALE GENOMIC DNA]</scope>
    <source>
        <strain evidence="1 2">NBRC 14915</strain>
    </source>
</reference>
<gene>
    <name evidence="1" type="ORF">Ahu01nite_072120</name>
</gene>
<comment type="caution">
    <text evidence="1">The sequence shown here is derived from an EMBL/GenBank/DDBJ whole genome shotgun (WGS) entry which is preliminary data.</text>
</comment>
<proteinExistence type="predicted"/>
<dbReference type="EMBL" id="BOMN01000102">
    <property type="protein sequence ID" value="GIE24110.1"/>
    <property type="molecule type" value="Genomic_DNA"/>
</dbReference>
<evidence type="ECO:0000313" key="2">
    <source>
        <dbReference type="Proteomes" id="UP000603200"/>
    </source>
</evidence>